<dbReference type="AlphaFoldDB" id="A0A6C0E1A7"/>
<protein>
    <submittedName>
        <fullName evidence="1">Uncharacterized protein</fullName>
    </submittedName>
</protein>
<dbReference type="EMBL" id="MN739721">
    <property type="protein sequence ID" value="QHT22916.1"/>
    <property type="molecule type" value="Genomic_DNA"/>
</dbReference>
<reference evidence="1" key="1">
    <citation type="journal article" date="2020" name="Nature">
        <title>Giant virus diversity and host interactions through global metagenomics.</title>
        <authorList>
            <person name="Schulz F."/>
            <person name="Roux S."/>
            <person name="Paez-Espino D."/>
            <person name="Jungbluth S."/>
            <person name="Walsh D.A."/>
            <person name="Denef V.J."/>
            <person name="McMahon K.D."/>
            <person name="Konstantinidis K.T."/>
            <person name="Eloe-Fadrosh E.A."/>
            <person name="Kyrpides N.C."/>
            <person name="Woyke T."/>
        </authorList>
    </citation>
    <scope>NUCLEOTIDE SEQUENCE</scope>
    <source>
        <strain evidence="1">GVMAG-M-3300023179-114</strain>
    </source>
</reference>
<accession>A0A6C0E1A7</accession>
<evidence type="ECO:0000313" key="1">
    <source>
        <dbReference type="EMBL" id="QHT22916.1"/>
    </source>
</evidence>
<proteinExistence type="predicted"/>
<name>A0A6C0E1A7_9ZZZZ</name>
<sequence>MSVVIAIVHCYFVYLKNTKKYVQDFFQISYFGHFINVQFWIFEKSLGEKRKFLIIVSSPLNSKKINEKTLLKNFYFYKNILENNLNFFLMETYGNIWKQNSAKFSNKKILC</sequence>
<organism evidence="1">
    <name type="scientific">viral metagenome</name>
    <dbReference type="NCBI Taxonomy" id="1070528"/>
    <lineage>
        <taxon>unclassified sequences</taxon>
        <taxon>metagenomes</taxon>
        <taxon>organismal metagenomes</taxon>
    </lineage>
</organism>